<gene>
    <name evidence="13" type="ORF">A2478_02845</name>
</gene>
<dbReference type="GO" id="GO:0000725">
    <property type="term" value="P:recombinational repair"/>
    <property type="evidence" value="ECO:0007669"/>
    <property type="project" value="TreeGrafter"/>
</dbReference>
<comment type="catalytic activity">
    <reaction evidence="7">
        <text>Couples ATP hydrolysis with the unwinding of duplex DNA by translocating in the 3'-5' direction.</text>
        <dbReference type="EC" id="5.6.2.4"/>
    </reaction>
</comment>
<comment type="similarity">
    <text evidence="1">Belongs to the helicase family. UvrD subfamily.</text>
</comment>
<dbReference type="Pfam" id="PF00580">
    <property type="entry name" value="UvrD-helicase"/>
    <property type="match status" value="1"/>
</dbReference>
<dbReference type="GO" id="GO:0003677">
    <property type="term" value="F:DNA binding"/>
    <property type="evidence" value="ECO:0007669"/>
    <property type="project" value="InterPro"/>
</dbReference>
<evidence type="ECO:0000256" key="4">
    <source>
        <dbReference type="ARBA" id="ARBA00022806"/>
    </source>
</evidence>
<evidence type="ECO:0000256" key="5">
    <source>
        <dbReference type="ARBA" id="ARBA00022840"/>
    </source>
</evidence>
<dbReference type="Gene3D" id="3.40.50.300">
    <property type="entry name" value="P-loop containing nucleotide triphosphate hydrolases"/>
    <property type="match status" value="2"/>
</dbReference>
<evidence type="ECO:0000256" key="9">
    <source>
        <dbReference type="ARBA" id="ARBA00048988"/>
    </source>
</evidence>
<dbReference type="CDD" id="cd17932">
    <property type="entry name" value="DEXQc_UvrD"/>
    <property type="match status" value="1"/>
</dbReference>
<accession>A0A1F5SZX2</accession>
<dbReference type="EC" id="5.6.2.4" evidence="8"/>
<dbReference type="Proteomes" id="UP000179001">
    <property type="component" value="Unassembled WGS sequence"/>
</dbReference>
<reference evidence="13 14" key="1">
    <citation type="journal article" date="2016" name="Nat. Commun.">
        <title>Thousands of microbial genomes shed light on interconnected biogeochemical processes in an aquifer system.</title>
        <authorList>
            <person name="Anantharaman K."/>
            <person name="Brown C.T."/>
            <person name="Hug L.A."/>
            <person name="Sharon I."/>
            <person name="Castelle C.J."/>
            <person name="Probst A.J."/>
            <person name="Thomas B.C."/>
            <person name="Singh A."/>
            <person name="Wilkins M.J."/>
            <person name="Karaoz U."/>
            <person name="Brodie E.L."/>
            <person name="Williams K.H."/>
            <person name="Hubbard S.S."/>
            <person name="Banfield J.F."/>
        </authorList>
    </citation>
    <scope>NUCLEOTIDE SEQUENCE [LARGE SCALE GENOMIC DNA]</scope>
</reference>
<evidence type="ECO:0000313" key="14">
    <source>
        <dbReference type="Proteomes" id="UP000179001"/>
    </source>
</evidence>
<dbReference type="InterPro" id="IPR027417">
    <property type="entry name" value="P-loop_NTPase"/>
</dbReference>
<evidence type="ECO:0000259" key="12">
    <source>
        <dbReference type="PROSITE" id="PS51217"/>
    </source>
</evidence>
<dbReference type="PANTHER" id="PTHR11070">
    <property type="entry name" value="UVRD / RECB / PCRA DNA HELICASE FAMILY MEMBER"/>
    <property type="match status" value="1"/>
</dbReference>
<evidence type="ECO:0000256" key="8">
    <source>
        <dbReference type="ARBA" id="ARBA00034808"/>
    </source>
</evidence>
<keyword evidence="5 10" id="KW-0067">ATP-binding</keyword>
<evidence type="ECO:0000256" key="7">
    <source>
        <dbReference type="ARBA" id="ARBA00034617"/>
    </source>
</evidence>
<evidence type="ECO:0000256" key="2">
    <source>
        <dbReference type="ARBA" id="ARBA00022741"/>
    </source>
</evidence>
<dbReference type="InterPro" id="IPR000212">
    <property type="entry name" value="DNA_helicase_UvrD/REP"/>
</dbReference>
<dbReference type="SUPFAM" id="SSF52540">
    <property type="entry name" value="P-loop containing nucleoside triphosphate hydrolases"/>
    <property type="match status" value="1"/>
</dbReference>
<evidence type="ECO:0000256" key="10">
    <source>
        <dbReference type="PROSITE-ProRule" id="PRU00560"/>
    </source>
</evidence>
<sequence length="658" mass="75603">MRIDYKQALNLEQYKAVVEGDGACLVLAGAGSGKTRTLVYRVAYLMEKGIAPENILLVTFTNKAAKEMIERVQHLLGFKPDGLNAGTFHSMANKLLRQYAHKIGFTRGFSILDQEDSVSLVKDCMKDFNLNVKGQNFPKANVVQAIISFSRNSNQEIAEVARMKYGYPDFIADTIDKLAINYNDKKKASNSMDFDDLLYFWLLLLQKLPEVRAELAEQFQYILVDEYQDTNYLQAAIIYNLASKHNNVLVVGDDSQSIYSFRAADVGNILNFPKDFPGAKIFKIEHNYRSTPQILNLANKSIEHNQDKFEKKLQAIREGGTMPNLIPARDVYQQAHLICNKIIEYDDKGIDYNNIAILFRSTFHSAELQLELAKRNIPFIVRGGLRYFEQAHVKDLVSYLKILGNFKDELAWKRILKMHDGIGQASAEKIWQEINSYSSLAQIINQGLDLRNSRAQNSWAKIIGLFTFLSAIDFSKKGSMAEAIIYVLEHGYRDYLKTTFDNHKERMDDVQQFIDFVMTYDNLDNLLSDVMLSESFANDSEQREKSIVLTTIHQAKGLEWKYVMILGLRDGDFPHYKSMEDQKQLEEERRLFYVAVTRAKDQLFMLYPIRKNTFQYGEMTGGPSMFIREVGNDKYVTTRSNNFVDEGGEWEDDVVCYD</sequence>
<dbReference type="InterPro" id="IPR014017">
    <property type="entry name" value="DNA_helicase_UvrD-like_C"/>
</dbReference>
<evidence type="ECO:0000313" key="13">
    <source>
        <dbReference type="EMBL" id="OGF32238.1"/>
    </source>
</evidence>
<dbReference type="PANTHER" id="PTHR11070:SF3">
    <property type="entry name" value="DNA 3'-5' HELICASE"/>
    <property type="match status" value="1"/>
</dbReference>
<feature type="domain" description="UvrD-like helicase ATP-binding" evidence="11">
    <location>
        <begin position="7"/>
        <end position="291"/>
    </location>
</feature>
<dbReference type="GO" id="GO:0043138">
    <property type="term" value="F:3'-5' DNA helicase activity"/>
    <property type="evidence" value="ECO:0007669"/>
    <property type="project" value="UniProtKB-EC"/>
</dbReference>
<evidence type="ECO:0000256" key="6">
    <source>
        <dbReference type="ARBA" id="ARBA00023235"/>
    </source>
</evidence>
<dbReference type="AlphaFoldDB" id="A0A1F5SZX2"/>
<dbReference type="EMBL" id="MFGJ01000006">
    <property type="protein sequence ID" value="OGF32238.1"/>
    <property type="molecule type" value="Genomic_DNA"/>
</dbReference>
<feature type="binding site" evidence="10">
    <location>
        <begin position="28"/>
        <end position="35"/>
    </location>
    <ligand>
        <name>ATP</name>
        <dbReference type="ChEBI" id="CHEBI:30616"/>
    </ligand>
</feature>
<keyword evidence="4 10" id="KW-0347">Helicase</keyword>
<dbReference type="GO" id="GO:0005829">
    <property type="term" value="C:cytosol"/>
    <property type="evidence" value="ECO:0007669"/>
    <property type="project" value="TreeGrafter"/>
</dbReference>
<dbReference type="CDD" id="cd18807">
    <property type="entry name" value="SF1_C_UvrD"/>
    <property type="match status" value="1"/>
</dbReference>
<dbReference type="STRING" id="1798002.A2478_02845"/>
<dbReference type="GO" id="GO:0005524">
    <property type="term" value="F:ATP binding"/>
    <property type="evidence" value="ECO:0007669"/>
    <property type="project" value="UniProtKB-UniRule"/>
</dbReference>
<keyword evidence="2 10" id="KW-0547">Nucleotide-binding</keyword>
<feature type="domain" description="UvrD-like helicase C-terminal" evidence="12">
    <location>
        <begin position="292"/>
        <end position="557"/>
    </location>
</feature>
<evidence type="ECO:0000259" key="11">
    <source>
        <dbReference type="PROSITE" id="PS51198"/>
    </source>
</evidence>
<comment type="caution">
    <text evidence="13">The sequence shown here is derived from an EMBL/GenBank/DDBJ whole genome shotgun (WGS) entry which is preliminary data.</text>
</comment>
<protein>
    <recommendedName>
        <fullName evidence="8">DNA 3'-5' helicase</fullName>
        <ecNumber evidence="8">5.6.2.4</ecNumber>
    </recommendedName>
</protein>
<comment type="catalytic activity">
    <reaction evidence="9">
        <text>ATP + H2O = ADP + phosphate + H(+)</text>
        <dbReference type="Rhea" id="RHEA:13065"/>
        <dbReference type="ChEBI" id="CHEBI:15377"/>
        <dbReference type="ChEBI" id="CHEBI:15378"/>
        <dbReference type="ChEBI" id="CHEBI:30616"/>
        <dbReference type="ChEBI" id="CHEBI:43474"/>
        <dbReference type="ChEBI" id="CHEBI:456216"/>
        <dbReference type="EC" id="5.6.2.4"/>
    </reaction>
</comment>
<dbReference type="PROSITE" id="PS51198">
    <property type="entry name" value="UVRD_HELICASE_ATP_BIND"/>
    <property type="match status" value="1"/>
</dbReference>
<evidence type="ECO:0000256" key="3">
    <source>
        <dbReference type="ARBA" id="ARBA00022801"/>
    </source>
</evidence>
<organism evidence="13 14">
    <name type="scientific">Candidatus Falkowbacteria bacterium RIFOXYC2_FULL_36_12</name>
    <dbReference type="NCBI Taxonomy" id="1798002"/>
    <lineage>
        <taxon>Bacteria</taxon>
        <taxon>Candidatus Falkowiibacteriota</taxon>
    </lineage>
</organism>
<keyword evidence="6" id="KW-0413">Isomerase</keyword>
<dbReference type="Gene3D" id="1.10.486.10">
    <property type="entry name" value="PCRA, domain 4"/>
    <property type="match status" value="1"/>
</dbReference>
<dbReference type="InterPro" id="IPR013986">
    <property type="entry name" value="DExx_box_DNA_helicase_dom_sf"/>
</dbReference>
<proteinExistence type="inferred from homology"/>
<dbReference type="PROSITE" id="PS51217">
    <property type="entry name" value="UVRD_HELICASE_CTER"/>
    <property type="match status" value="1"/>
</dbReference>
<dbReference type="Pfam" id="PF13361">
    <property type="entry name" value="UvrD_C"/>
    <property type="match status" value="1"/>
</dbReference>
<name>A0A1F5SZX2_9BACT</name>
<dbReference type="InterPro" id="IPR014016">
    <property type="entry name" value="UvrD-like_ATP-bd"/>
</dbReference>
<evidence type="ECO:0000256" key="1">
    <source>
        <dbReference type="ARBA" id="ARBA00009922"/>
    </source>
</evidence>
<keyword evidence="3 10" id="KW-0378">Hydrolase</keyword>
<dbReference type="GO" id="GO:0016887">
    <property type="term" value="F:ATP hydrolysis activity"/>
    <property type="evidence" value="ECO:0007669"/>
    <property type="project" value="RHEA"/>
</dbReference>
<dbReference type="Gene3D" id="1.10.10.160">
    <property type="match status" value="1"/>
</dbReference>